<feature type="transmembrane region" description="Helical" evidence="6">
    <location>
        <begin position="150"/>
        <end position="169"/>
    </location>
</feature>
<feature type="transmembrane region" description="Helical" evidence="6">
    <location>
        <begin position="93"/>
        <end position="113"/>
    </location>
</feature>
<dbReference type="InterPro" id="IPR001851">
    <property type="entry name" value="ABC_transp_permease"/>
</dbReference>
<name>A0ABP9L5M9_9NOCA</name>
<dbReference type="Pfam" id="PF02653">
    <property type="entry name" value="BPD_transp_2"/>
    <property type="match status" value="1"/>
</dbReference>
<organism evidence="7 8">
    <name type="scientific">Nocardia callitridis</name>
    <dbReference type="NCBI Taxonomy" id="648753"/>
    <lineage>
        <taxon>Bacteria</taxon>
        <taxon>Bacillati</taxon>
        <taxon>Actinomycetota</taxon>
        <taxon>Actinomycetes</taxon>
        <taxon>Mycobacteriales</taxon>
        <taxon>Nocardiaceae</taxon>
        <taxon>Nocardia</taxon>
    </lineage>
</organism>
<reference evidence="8" key="1">
    <citation type="journal article" date="2019" name="Int. J. Syst. Evol. Microbiol.">
        <title>The Global Catalogue of Microorganisms (GCM) 10K type strain sequencing project: providing services to taxonomists for standard genome sequencing and annotation.</title>
        <authorList>
            <consortium name="The Broad Institute Genomics Platform"/>
            <consortium name="The Broad Institute Genome Sequencing Center for Infectious Disease"/>
            <person name="Wu L."/>
            <person name="Ma J."/>
        </authorList>
    </citation>
    <scope>NUCLEOTIDE SEQUENCE [LARGE SCALE GENOMIC DNA]</scope>
    <source>
        <strain evidence="8">JCM 18298</strain>
    </source>
</reference>
<evidence type="ECO:0000313" key="8">
    <source>
        <dbReference type="Proteomes" id="UP001500603"/>
    </source>
</evidence>
<evidence type="ECO:0000256" key="4">
    <source>
        <dbReference type="ARBA" id="ARBA00022989"/>
    </source>
</evidence>
<sequence length="381" mass="39879">MSVSIRWPSRERLRMSAEGRVRALDVVAAVVVTLAALSILFAATGNDPLAVYANMFGAALIGPGLVTTMQQAVPVIGLGLALSFSFRAGQFNLGASGQFVLGGLFGTVVVLHMPGPGWLAIPVALAAAMVGGALLSSASAVLFTWLSAPVFATSLLLNFPVLSTTSYLIKVVLKDPASSRDASASIPLARRVGVLAPHDSWLGQLLEWVSGRRGVLTLLGAGLNWSLLVVLVIFAVCLFINARLPIGYETALIGLNPKMATSVGVRSERAILANMAIGGSIAGLMGILVVLGTHYRLIDGGLDGTGYPITALLVVMLARNKPAAVLLVGLLFTALTVGAAQLERDYGLSSYVSTIVQAMVVFLVSLRLTPRKLALRWGVRR</sequence>
<gene>
    <name evidence="7" type="ORF">GCM10023318_61250</name>
</gene>
<dbReference type="CDD" id="cd06580">
    <property type="entry name" value="TM_PBP1_transp_TpRbsC_like"/>
    <property type="match status" value="1"/>
</dbReference>
<protein>
    <recommendedName>
        <fullName evidence="9">ABC transporter permease</fullName>
    </recommendedName>
</protein>
<evidence type="ECO:0000256" key="2">
    <source>
        <dbReference type="ARBA" id="ARBA00022475"/>
    </source>
</evidence>
<feature type="transmembrane region" description="Helical" evidence="6">
    <location>
        <begin position="297"/>
        <end position="317"/>
    </location>
</feature>
<feature type="transmembrane region" description="Helical" evidence="6">
    <location>
        <begin position="21"/>
        <end position="43"/>
    </location>
</feature>
<keyword evidence="4 6" id="KW-1133">Transmembrane helix</keyword>
<feature type="transmembrane region" description="Helical" evidence="6">
    <location>
        <begin position="348"/>
        <end position="366"/>
    </location>
</feature>
<keyword evidence="2" id="KW-1003">Cell membrane</keyword>
<feature type="transmembrane region" description="Helical" evidence="6">
    <location>
        <begin position="55"/>
        <end position="81"/>
    </location>
</feature>
<evidence type="ECO:0008006" key="9">
    <source>
        <dbReference type="Google" id="ProtNLM"/>
    </source>
</evidence>
<dbReference type="PANTHER" id="PTHR47089">
    <property type="entry name" value="ABC TRANSPORTER, PERMEASE PROTEIN"/>
    <property type="match status" value="1"/>
</dbReference>
<dbReference type="EMBL" id="BAABJM010000010">
    <property type="protein sequence ID" value="GAA5069677.1"/>
    <property type="molecule type" value="Genomic_DNA"/>
</dbReference>
<comment type="subcellular location">
    <subcellularLocation>
        <location evidence="1">Cell membrane</location>
        <topology evidence="1">Multi-pass membrane protein</topology>
    </subcellularLocation>
</comment>
<keyword evidence="8" id="KW-1185">Reference proteome</keyword>
<proteinExistence type="predicted"/>
<evidence type="ECO:0000256" key="5">
    <source>
        <dbReference type="ARBA" id="ARBA00023136"/>
    </source>
</evidence>
<dbReference type="Proteomes" id="UP001500603">
    <property type="component" value="Unassembled WGS sequence"/>
</dbReference>
<dbReference type="RefSeq" id="WP_345499921.1">
    <property type="nucleotide sequence ID" value="NZ_BAABJM010000010.1"/>
</dbReference>
<dbReference type="PANTHER" id="PTHR47089:SF1">
    <property type="entry name" value="GUANOSINE ABC TRANSPORTER PERMEASE PROTEIN NUPP"/>
    <property type="match status" value="1"/>
</dbReference>
<evidence type="ECO:0000313" key="7">
    <source>
        <dbReference type="EMBL" id="GAA5069677.1"/>
    </source>
</evidence>
<feature type="transmembrane region" description="Helical" evidence="6">
    <location>
        <begin position="271"/>
        <end position="291"/>
    </location>
</feature>
<evidence type="ECO:0000256" key="6">
    <source>
        <dbReference type="SAM" id="Phobius"/>
    </source>
</evidence>
<keyword evidence="5 6" id="KW-0472">Membrane</keyword>
<feature type="transmembrane region" description="Helical" evidence="6">
    <location>
        <begin position="119"/>
        <end position="143"/>
    </location>
</feature>
<comment type="caution">
    <text evidence="7">The sequence shown here is derived from an EMBL/GenBank/DDBJ whole genome shotgun (WGS) entry which is preliminary data.</text>
</comment>
<feature type="transmembrane region" description="Helical" evidence="6">
    <location>
        <begin position="215"/>
        <end position="240"/>
    </location>
</feature>
<feature type="transmembrane region" description="Helical" evidence="6">
    <location>
        <begin position="324"/>
        <end position="342"/>
    </location>
</feature>
<accession>A0ABP9L5M9</accession>
<keyword evidence="3 6" id="KW-0812">Transmembrane</keyword>
<evidence type="ECO:0000256" key="3">
    <source>
        <dbReference type="ARBA" id="ARBA00022692"/>
    </source>
</evidence>
<evidence type="ECO:0000256" key="1">
    <source>
        <dbReference type="ARBA" id="ARBA00004651"/>
    </source>
</evidence>